<keyword evidence="2" id="KW-0732">Signal</keyword>
<reference evidence="6" key="1">
    <citation type="submission" date="2017-02" db="UniProtKB">
        <authorList>
            <consortium name="WormBaseParasite"/>
        </authorList>
    </citation>
    <scope>IDENTIFICATION</scope>
</reference>
<keyword evidence="4" id="KW-0521">NADP</keyword>
<keyword evidence="1" id="KW-0285">Flavoprotein</keyword>
<evidence type="ECO:0000256" key="5">
    <source>
        <dbReference type="ARBA" id="ARBA00023027"/>
    </source>
</evidence>
<dbReference type="WBParaSite" id="ASIM_0001799901-mRNA-1">
    <property type="protein sequence ID" value="ASIM_0001799901-mRNA-1"/>
    <property type="gene ID" value="ASIM_0001799901"/>
</dbReference>
<name>A0A0M3KAK3_ANISI</name>
<dbReference type="InterPro" id="IPR052206">
    <property type="entry name" value="Retinol_saturase"/>
</dbReference>
<evidence type="ECO:0000313" key="6">
    <source>
        <dbReference type="WBParaSite" id="ASIM_0001799901-mRNA-1"/>
    </source>
</evidence>
<evidence type="ECO:0000256" key="1">
    <source>
        <dbReference type="ARBA" id="ARBA00022630"/>
    </source>
</evidence>
<dbReference type="AlphaFoldDB" id="A0A0M3KAK3"/>
<proteinExistence type="predicted"/>
<dbReference type="PANTHER" id="PTHR46091">
    <property type="entry name" value="BLR7054 PROTEIN"/>
    <property type="match status" value="1"/>
</dbReference>
<sequence>LNAASSPKVAAFQVYLGLNGSQEDLKLPSNNYFLYKSNEATAADDYLRLSADEAVKYGCPPFIYVTFPSAKDPKWDDRHPGVSTCQLITITNPEWFEQFRDKSTKKSQKRLNKDDYLQLKNAFAEIMIERLSELFPQYAKEIIFSESSTSISQQYYMQNDYGELYALPHTVDRFKSDIWTELRHECDIPGLILSGQDVMFCGVTSALHNGLLTAQAILKGDLLKDLDKAIRLQTENVNKSE</sequence>
<evidence type="ECO:0000256" key="4">
    <source>
        <dbReference type="ARBA" id="ARBA00022857"/>
    </source>
</evidence>
<evidence type="ECO:0000256" key="2">
    <source>
        <dbReference type="ARBA" id="ARBA00022729"/>
    </source>
</evidence>
<keyword evidence="3" id="KW-0274">FAD</keyword>
<keyword evidence="5" id="KW-0520">NAD</keyword>
<protein>
    <submittedName>
        <fullName evidence="6">All-trans-retinol 13,14-reductase (inferred by orthology to a human protein)</fullName>
    </submittedName>
</protein>
<accession>A0A0M3KAK3</accession>
<organism evidence="6">
    <name type="scientific">Anisakis simplex</name>
    <name type="common">Herring worm</name>
    <dbReference type="NCBI Taxonomy" id="6269"/>
    <lineage>
        <taxon>Eukaryota</taxon>
        <taxon>Metazoa</taxon>
        <taxon>Ecdysozoa</taxon>
        <taxon>Nematoda</taxon>
        <taxon>Chromadorea</taxon>
        <taxon>Rhabditida</taxon>
        <taxon>Spirurina</taxon>
        <taxon>Ascaridomorpha</taxon>
        <taxon>Ascaridoidea</taxon>
        <taxon>Anisakidae</taxon>
        <taxon>Anisakis</taxon>
        <taxon>Anisakis simplex complex</taxon>
    </lineage>
</organism>
<evidence type="ECO:0000256" key="3">
    <source>
        <dbReference type="ARBA" id="ARBA00022827"/>
    </source>
</evidence>
<dbReference type="PANTHER" id="PTHR46091:SF3">
    <property type="entry name" value="AMINE OXIDASE DOMAIN-CONTAINING PROTEIN"/>
    <property type="match status" value="1"/>
</dbReference>